<name>A0A1R3HY15_9ROSI</name>
<gene>
    <name evidence="2" type="ORF">COLO4_26245</name>
</gene>
<comment type="caution">
    <text evidence="2">The sequence shown here is derived from an EMBL/GenBank/DDBJ whole genome shotgun (WGS) entry which is preliminary data.</text>
</comment>
<dbReference type="AlphaFoldDB" id="A0A1R3HY15"/>
<feature type="region of interest" description="Disordered" evidence="1">
    <location>
        <begin position="23"/>
        <end position="46"/>
    </location>
</feature>
<evidence type="ECO:0000313" key="2">
    <source>
        <dbReference type="EMBL" id="OMO75227.1"/>
    </source>
</evidence>
<protein>
    <submittedName>
        <fullName evidence="2">Uncharacterized protein</fullName>
    </submittedName>
</protein>
<dbReference type="Proteomes" id="UP000187203">
    <property type="component" value="Unassembled WGS sequence"/>
</dbReference>
<accession>A0A1R3HY15</accession>
<dbReference type="EMBL" id="AWUE01019224">
    <property type="protein sequence ID" value="OMO75227.1"/>
    <property type="molecule type" value="Genomic_DNA"/>
</dbReference>
<reference evidence="3" key="1">
    <citation type="submission" date="2013-09" db="EMBL/GenBank/DDBJ databases">
        <title>Corchorus olitorius genome sequencing.</title>
        <authorList>
            <person name="Alam M."/>
            <person name="Haque M.S."/>
            <person name="Islam M.S."/>
            <person name="Emdad E.M."/>
            <person name="Islam M.M."/>
            <person name="Ahmed B."/>
            <person name="Halim A."/>
            <person name="Hossen Q.M.M."/>
            <person name="Hossain M.Z."/>
            <person name="Ahmed R."/>
            <person name="Khan M.M."/>
            <person name="Islam R."/>
            <person name="Rashid M.M."/>
            <person name="Khan S.A."/>
            <person name="Rahman M.S."/>
            <person name="Alam M."/>
            <person name="Yahiya A.S."/>
            <person name="Khan M.S."/>
            <person name="Azam M.S."/>
            <person name="Haque T."/>
            <person name="Lashkar M.Z.H."/>
            <person name="Akhand A.I."/>
            <person name="Morshed G."/>
            <person name="Roy S."/>
            <person name="Uddin K.S."/>
            <person name="Rabeya T."/>
            <person name="Hossain A.S."/>
            <person name="Chowdhury A."/>
            <person name="Snigdha A.R."/>
            <person name="Mortoza M.S."/>
            <person name="Matin S.A."/>
            <person name="Hoque S.M.E."/>
            <person name="Islam M.K."/>
            <person name="Roy D.K."/>
            <person name="Haider R."/>
            <person name="Moosa M.M."/>
            <person name="Elias S.M."/>
            <person name="Hasan A.M."/>
            <person name="Jahan S."/>
            <person name="Shafiuddin M."/>
            <person name="Mahmood N."/>
            <person name="Shommy N.S."/>
        </authorList>
    </citation>
    <scope>NUCLEOTIDE SEQUENCE [LARGE SCALE GENOMIC DNA]</scope>
    <source>
        <strain evidence="3">cv. O-4</strain>
    </source>
</reference>
<sequence length="83" mass="9897">MVELKKGDLKRRRVSRRRWLERKRRRSVTTETEKRCARRKREKSVKASAGHVWGIVPRLGREKWIELTMAIVESRQGKLNTVA</sequence>
<evidence type="ECO:0000256" key="1">
    <source>
        <dbReference type="SAM" id="MobiDB-lite"/>
    </source>
</evidence>
<organism evidence="2 3">
    <name type="scientific">Corchorus olitorius</name>
    <dbReference type="NCBI Taxonomy" id="93759"/>
    <lineage>
        <taxon>Eukaryota</taxon>
        <taxon>Viridiplantae</taxon>
        <taxon>Streptophyta</taxon>
        <taxon>Embryophyta</taxon>
        <taxon>Tracheophyta</taxon>
        <taxon>Spermatophyta</taxon>
        <taxon>Magnoliopsida</taxon>
        <taxon>eudicotyledons</taxon>
        <taxon>Gunneridae</taxon>
        <taxon>Pentapetalae</taxon>
        <taxon>rosids</taxon>
        <taxon>malvids</taxon>
        <taxon>Malvales</taxon>
        <taxon>Malvaceae</taxon>
        <taxon>Grewioideae</taxon>
        <taxon>Apeibeae</taxon>
        <taxon>Corchorus</taxon>
    </lineage>
</organism>
<keyword evidence="3" id="KW-1185">Reference proteome</keyword>
<proteinExistence type="predicted"/>
<evidence type="ECO:0000313" key="3">
    <source>
        <dbReference type="Proteomes" id="UP000187203"/>
    </source>
</evidence>